<comment type="caution">
    <text evidence="1">The sequence shown here is derived from an EMBL/GenBank/DDBJ whole genome shotgun (WGS) entry which is preliminary data.</text>
</comment>
<dbReference type="EMBL" id="CM042047">
    <property type="protein sequence ID" value="KAI3771896.1"/>
    <property type="molecule type" value="Genomic_DNA"/>
</dbReference>
<keyword evidence="2" id="KW-1185">Reference proteome</keyword>
<name>A0ACB9FME6_ARCLA</name>
<proteinExistence type="predicted"/>
<evidence type="ECO:0000313" key="2">
    <source>
        <dbReference type="Proteomes" id="UP001055879"/>
    </source>
</evidence>
<organism evidence="1 2">
    <name type="scientific">Arctium lappa</name>
    <name type="common">Greater burdock</name>
    <name type="synonym">Lappa major</name>
    <dbReference type="NCBI Taxonomy" id="4217"/>
    <lineage>
        <taxon>Eukaryota</taxon>
        <taxon>Viridiplantae</taxon>
        <taxon>Streptophyta</taxon>
        <taxon>Embryophyta</taxon>
        <taxon>Tracheophyta</taxon>
        <taxon>Spermatophyta</taxon>
        <taxon>Magnoliopsida</taxon>
        <taxon>eudicotyledons</taxon>
        <taxon>Gunneridae</taxon>
        <taxon>Pentapetalae</taxon>
        <taxon>asterids</taxon>
        <taxon>campanulids</taxon>
        <taxon>Asterales</taxon>
        <taxon>Asteraceae</taxon>
        <taxon>Carduoideae</taxon>
        <taxon>Cardueae</taxon>
        <taxon>Arctiinae</taxon>
        <taxon>Arctium</taxon>
    </lineage>
</organism>
<reference evidence="1 2" key="2">
    <citation type="journal article" date="2022" name="Mol. Ecol. Resour.">
        <title>The genomes of chicory, endive, great burdock and yacon provide insights into Asteraceae paleo-polyploidization history and plant inulin production.</title>
        <authorList>
            <person name="Fan W."/>
            <person name="Wang S."/>
            <person name="Wang H."/>
            <person name="Wang A."/>
            <person name="Jiang F."/>
            <person name="Liu H."/>
            <person name="Zhao H."/>
            <person name="Xu D."/>
            <person name="Zhang Y."/>
        </authorList>
    </citation>
    <scope>NUCLEOTIDE SEQUENCE [LARGE SCALE GENOMIC DNA]</scope>
    <source>
        <strain evidence="2">cv. Niubang</strain>
    </source>
</reference>
<evidence type="ECO:0000313" key="1">
    <source>
        <dbReference type="EMBL" id="KAI3771896.1"/>
    </source>
</evidence>
<reference evidence="2" key="1">
    <citation type="journal article" date="2022" name="Mol. Ecol. Resour.">
        <title>The genomes of chicory, endive, great burdock and yacon provide insights into Asteraceae palaeo-polyploidization history and plant inulin production.</title>
        <authorList>
            <person name="Fan W."/>
            <person name="Wang S."/>
            <person name="Wang H."/>
            <person name="Wang A."/>
            <person name="Jiang F."/>
            <person name="Liu H."/>
            <person name="Zhao H."/>
            <person name="Xu D."/>
            <person name="Zhang Y."/>
        </authorList>
    </citation>
    <scope>NUCLEOTIDE SEQUENCE [LARGE SCALE GENOMIC DNA]</scope>
    <source>
        <strain evidence="2">cv. Niubang</strain>
    </source>
</reference>
<accession>A0ACB9FME6</accession>
<sequence length="67" mass="7574">MWRLRQGKLLVRSVLDKCLLWGLDLLLELGRRHSCDLVDHRGSIAQRKAKPSSFQEIGGKDINVGCS</sequence>
<gene>
    <name evidence="1" type="ORF">L6452_03067</name>
</gene>
<protein>
    <submittedName>
        <fullName evidence="1">Uncharacterized protein</fullName>
    </submittedName>
</protein>
<dbReference type="Proteomes" id="UP001055879">
    <property type="component" value="Linkage Group LG01"/>
</dbReference>